<dbReference type="AlphaFoldDB" id="A0A9W7W2P0"/>
<keyword evidence="3" id="KW-1185">Reference proteome</keyword>
<dbReference type="EMBL" id="RIBY02001834">
    <property type="protein sequence ID" value="KAH9828068.1"/>
    <property type="molecule type" value="Genomic_DNA"/>
</dbReference>
<reference evidence="2 3" key="2">
    <citation type="journal article" date="2021" name="Curr. Genet.">
        <title>Genetic response to nitrogen starvation in the aggressive Eucalyptus foliar pathogen Teratosphaeria destructans.</title>
        <authorList>
            <person name="Havenga M."/>
            <person name="Wingfield B.D."/>
            <person name="Wingfield M.J."/>
            <person name="Dreyer L.L."/>
            <person name="Roets F."/>
            <person name="Aylward J."/>
        </authorList>
    </citation>
    <scope>NUCLEOTIDE SEQUENCE [LARGE SCALE GENOMIC DNA]</scope>
    <source>
        <strain evidence="2">CMW44962</strain>
    </source>
</reference>
<proteinExistence type="predicted"/>
<evidence type="ECO:0000313" key="3">
    <source>
        <dbReference type="Proteomes" id="UP001138500"/>
    </source>
</evidence>
<feature type="region of interest" description="Disordered" evidence="1">
    <location>
        <begin position="35"/>
        <end position="78"/>
    </location>
</feature>
<gene>
    <name evidence="2" type="ORF">Tdes44962_MAKER02618</name>
</gene>
<name>A0A9W7W2P0_9PEZI</name>
<evidence type="ECO:0000313" key="2">
    <source>
        <dbReference type="EMBL" id="KAH9828068.1"/>
    </source>
</evidence>
<comment type="caution">
    <text evidence="2">The sequence shown here is derived from an EMBL/GenBank/DDBJ whole genome shotgun (WGS) entry which is preliminary data.</text>
</comment>
<reference evidence="2 3" key="1">
    <citation type="journal article" date="2018" name="IMA Fungus">
        <title>IMA Genome-F 10: Nine draft genome sequences of Claviceps purpurea s.lat., including C. arundinis, C. humidiphila, and C. cf. spartinae, pseudomolecules for the pitch canker pathogen Fusarium circinatum, draft genome of Davidsoniella eucalypti, Grosmannia galeiformis, Quambalaria eucalypti, and Teratosphaeria destructans.</title>
        <authorList>
            <person name="Wingfield B.D."/>
            <person name="Liu M."/>
            <person name="Nguyen H.D."/>
            <person name="Lane F.A."/>
            <person name="Morgan S.W."/>
            <person name="De Vos L."/>
            <person name="Wilken P.M."/>
            <person name="Duong T.A."/>
            <person name="Aylward J."/>
            <person name="Coetzee M.P."/>
            <person name="Dadej K."/>
            <person name="De Beer Z.W."/>
            <person name="Findlay W."/>
            <person name="Havenga M."/>
            <person name="Kolarik M."/>
            <person name="Menzies J.G."/>
            <person name="Naidoo K."/>
            <person name="Pochopski O."/>
            <person name="Shoukouhi P."/>
            <person name="Santana Q.C."/>
            <person name="Seifert K.A."/>
            <person name="Soal N."/>
            <person name="Steenkamp E.T."/>
            <person name="Tatham C.T."/>
            <person name="van der Nest M.A."/>
            <person name="Wingfield M.J."/>
        </authorList>
    </citation>
    <scope>NUCLEOTIDE SEQUENCE [LARGE SCALE GENOMIC DNA]</scope>
    <source>
        <strain evidence="2">CMW44962</strain>
    </source>
</reference>
<organism evidence="2 3">
    <name type="scientific">Teratosphaeria destructans</name>
    <dbReference type="NCBI Taxonomy" id="418781"/>
    <lineage>
        <taxon>Eukaryota</taxon>
        <taxon>Fungi</taxon>
        <taxon>Dikarya</taxon>
        <taxon>Ascomycota</taxon>
        <taxon>Pezizomycotina</taxon>
        <taxon>Dothideomycetes</taxon>
        <taxon>Dothideomycetidae</taxon>
        <taxon>Mycosphaerellales</taxon>
        <taxon>Teratosphaeriaceae</taxon>
        <taxon>Teratosphaeria</taxon>
    </lineage>
</organism>
<accession>A0A9W7W2P0</accession>
<evidence type="ECO:0000256" key="1">
    <source>
        <dbReference type="SAM" id="MobiDB-lite"/>
    </source>
</evidence>
<protein>
    <submittedName>
        <fullName evidence="2">Uncharacterized protein</fullName>
    </submittedName>
</protein>
<sequence length="78" mass="8426">MVADLKDFIDDATGYWGMSFVGLETLLKNSRAWLRGNDTENPTDDMGMALPSRGACEEGQDGGAEAGSLERRKSRAVS</sequence>
<dbReference type="Proteomes" id="UP001138500">
    <property type="component" value="Unassembled WGS sequence"/>
</dbReference>